<organism evidence="3 4">
    <name type="scientific">Dysosmobacter welbionis</name>
    <dbReference type="NCBI Taxonomy" id="2093857"/>
    <lineage>
        <taxon>Bacteria</taxon>
        <taxon>Bacillati</taxon>
        <taxon>Bacillota</taxon>
        <taxon>Clostridia</taxon>
        <taxon>Eubacteriales</taxon>
        <taxon>Oscillospiraceae</taxon>
        <taxon>Dysosmobacter</taxon>
    </lineage>
</organism>
<sequence>MKRQRAKQRPLYRYDVYRGRRRGQARLIGAAGCAVFGLLLVLIRSLGIRFSGFLLLGLAALLVLSWLLDRLAAGNHRWRLIRRGFYGCLTVGLAALLGLEVFIINRGRSDMTPLPADAVIVLGAGVNGTEPSLSLRTRLDAALDYLEAHPEIPVVLTGGTGYGEEISEAACMYDYLTAHGVEPGRLILEDQASNTAENFALSKPLLYEAGVDPAEGRVAVVTNDFHIARSELIAAREGYGDVAGIPAPLPWVHLEINYTLREAFAMVKTFLFD</sequence>
<dbReference type="Pfam" id="PF02698">
    <property type="entry name" value="DUF218"/>
    <property type="match status" value="1"/>
</dbReference>
<dbReference type="RefSeq" id="WP_136891701.1">
    <property type="nucleotide sequence ID" value="NZ_CP034413.3"/>
</dbReference>
<dbReference type="InterPro" id="IPR003848">
    <property type="entry name" value="DUF218"/>
</dbReference>
<dbReference type="GeneID" id="89520878"/>
<name>A0A4D7AN73_9FIRM</name>
<feature type="transmembrane region" description="Helical" evidence="1">
    <location>
        <begin position="53"/>
        <end position="72"/>
    </location>
</feature>
<dbReference type="GO" id="GO:0005886">
    <property type="term" value="C:plasma membrane"/>
    <property type="evidence" value="ECO:0007669"/>
    <property type="project" value="TreeGrafter"/>
</dbReference>
<reference evidence="4" key="1">
    <citation type="submission" date="2018-12" db="EMBL/GenBank/DDBJ databases">
        <title>Dusodibacter welbiota gen. nov., sp. nov., isolated from human faeces and emended description of the Oscillibacter genus.</title>
        <authorList>
            <person name="Le Roy T."/>
            <person name="Van der Smissen P."/>
            <person name="Delzenne N."/>
            <person name="Muccioli G."/>
            <person name="Collet J.F."/>
            <person name="Cani P.D."/>
        </authorList>
    </citation>
    <scope>NUCLEOTIDE SEQUENCE [LARGE SCALE GENOMIC DNA]</scope>
    <source>
        <strain evidence="4">J115</strain>
    </source>
</reference>
<dbReference type="GO" id="GO:0000270">
    <property type="term" value="P:peptidoglycan metabolic process"/>
    <property type="evidence" value="ECO:0007669"/>
    <property type="project" value="TreeGrafter"/>
</dbReference>
<dbReference type="Gene3D" id="3.40.50.620">
    <property type="entry name" value="HUPs"/>
    <property type="match status" value="1"/>
</dbReference>
<feature type="domain" description="DUF218" evidence="2">
    <location>
        <begin position="117"/>
        <end position="253"/>
    </location>
</feature>
<keyword evidence="1" id="KW-1133">Transmembrane helix</keyword>
<gene>
    <name evidence="3" type="ORF">EIO64_17090</name>
</gene>
<dbReference type="GO" id="GO:0043164">
    <property type="term" value="P:Gram-negative-bacterium-type cell wall biogenesis"/>
    <property type="evidence" value="ECO:0007669"/>
    <property type="project" value="TreeGrafter"/>
</dbReference>
<dbReference type="InterPro" id="IPR051599">
    <property type="entry name" value="Cell_Envelope_Assoc"/>
</dbReference>
<keyword evidence="1" id="KW-0472">Membrane</keyword>
<protein>
    <submittedName>
        <fullName evidence="3">YdcF family protein</fullName>
    </submittedName>
</protein>
<dbReference type="EMBL" id="CP034413">
    <property type="protein sequence ID" value="QCI60709.1"/>
    <property type="molecule type" value="Genomic_DNA"/>
</dbReference>
<accession>A0A4D7AN73</accession>
<dbReference type="InterPro" id="IPR014729">
    <property type="entry name" value="Rossmann-like_a/b/a_fold"/>
</dbReference>
<evidence type="ECO:0000313" key="3">
    <source>
        <dbReference type="EMBL" id="QCI60709.1"/>
    </source>
</evidence>
<dbReference type="PANTHER" id="PTHR30336">
    <property type="entry name" value="INNER MEMBRANE PROTEIN, PROBABLE PERMEASE"/>
    <property type="match status" value="1"/>
</dbReference>
<feature type="transmembrane region" description="Helical" evidence="1">
    <location>
        <begin position="27"/>
        <end position="47"/>
    </location>
</feature>
<dbReference type="AlphaFoldDB" id="A0A4D7AN73"/>
<dbReference type="KEGG" id="obj:EIO64_17090"/>
<feature type="transmembrane region" description="Helical" evidence="1">
    <location>
        <begin position="84"/>
        <end position="104"/>
    </location>
</feature>
<proteinExistence type="predicted"/>
<evidence type="ECO:0000256" key="1">
    <source>
        <dbReference type="SAM" id="Phobius"/>
    </source>
</evidence>
<evidence type="ECO:0000313" key="4">
    <source>
        <dbReference type="Proteomes" id="UP000298642"/>
    </source>
</evidence>
<dbReference type="CDD" id="cd06259">
    <property type="entry name" value="YdcF-like"/>
    <property type="match status" value="1"/>
</dbReference>
<dbReference type="Proteomes" id="UP000298642">
    <property type="component" value="Chromosome"/>
</dbReference>
<keyword evidence="1" id="KW-0812">Transmembrane</keyword>
<dbReference type="PANTHER" id="PTHR30336:SF4">
    <property type="entry name" value="ENVELOPE BIOGENESIS FACTOR ELYC"/>
    <property type="match status" value="1"/>
</dbReference>
<keyword evidence="4" id="KW-1185">Reference proteome</keyword>
<evidence type="ECO:0000259" key="2">
    <source>
        <dbReference type="Pfam" id="PF02698"/>
    </source>
</evidence>